<evidence type="ECO:0000313" key="8">
    <source>
        <dbReference type="EMBL" id="QEO13404.1"/>
    </source>
</evidence>
<dbReference type="EMBL" id="CP043505">
    <property type="protein sequence ID" value="QEO13404.1"/>
    <property type="molecule type" value="Genomic_DNA"/>
</dbReference>
<dbReference type="GO" id="GO:0005524">
    <property type="term" value="F:ATP binding"/>
    <property type="evidence" value="ECO:0007669"/>
    <property type="project" value="UniProtKB-KW"/>
</dbReference>
<evidence type="ECO:0000259" key="7">
    <source>
        <dbReference type="PROSITE" id="PS50893"/>
    </source>
</evidence>
<dbReference type="GO" id="GO:0016887">
    <property type="term" value="F:ATP hydrolysis activity"/>
    <property type="evidence" value="ECO:0007669"/>
    <property type="project" value="InterPro"/>
</dbReference>
<dbReference type="GO" id="GO:0005886">
    <property type="term" value="C:plasma membrane"/>
    <property type="evidence" value="ECO:0007669"/>
    <property type="project" value="UniProtKB-SubCell"/>
</dbReference>
<dbReference type="PROSITE" id="PS50893">
    <property type="entry name" value="ABC_TRANSPORTER_2"/>
    <property type="match status" value="1"/>
</dbReference>
<comment type="subcellular location">
    <subcellularLocation>
        <location evidence="1">Cell membrane</location>
        <topology evidence="1">Peripheral membrane protein</topology>
    </subcellularLocation>
</comment>
<keyword evidence="9" id="KW-1185">Reference proteome</keyword>
<sequence length="258" mass="27687">MAIIEVLGPRKSYGTTVAVDGIDLDVAEGEILGVLGPNGSGKTTTVECIAGLRRPDAGTVRVAGVDPAVDRERITRLVGVQLQQAGLQPKLTVREAVALYASFFDRPLDGVALAERLGLAPKLGARYADLSGGQQQRLAVALALVGRPRIALLDELSTGLDPRSRRAVWEVIEQARDDGATIVLVTHNTEEARRLCDRVAVIDRGRITALDTPEGVISRTGERRRSVAPGPARVGRMPRCARSPHDARRPPPRRASRP</sequence>
<dbReference type="AlphaFoldDB" id="A0A5C1YBF1"/>
<keyword evidence="5" id="KW-0046">Antibiotic resistance</keyword>
<evidence type="ECO:0000256" key="1">
    <source>
        <dbReference type="ARBA" id="ARBA00004202"/>
    </source>
</evidence>
<proteinExistence type="predicted"/>
<dbReference type="OrthoDB" id="9804819at2"/>
<gene>
    <name evidence="8" type="ORF">FLP10_02480</name>
</gene>
<dbReference type="PANTHER" id="PTHR42711:SF16">
    <property type="entry name" value="ABC TRANSPORTER ATP-BINDING PROTEIN"/>
    <property type="match status" value="1"/>
</dbReference>
<dbReference type="InterPro" id="IPR027417">
    <property type="entry name" value="P-loop_NTPase"/>
</dbReference>
<feature type="region of interest" description="Disordered" evidence="6">
    <location>
        <begin position="215"/>
        <end position="258"/>
    </location>
</feature>
<dbReference type="CDD" id="cd03230">
    <property type="entry name" value="ABC_DR_subfamily_A"/>
    <property type="match status" value="1"/>
</dbReference>
<dbReference type="InterPro" id="IPR050763">
    <property type="entry name" value="ABC_transporter_ATP-binding"/>
</dbReference>
<name>A0A5C1YBF1_9MICO</name>
<dbReference type="Gene3D" id="3.40.50.300">
    <property type="entry name" value="P-loop containing nucleotide triphosphate hydrolases"/>
    <property type="match status" value="1"/>
</dbReference>
<dbReference type="InterPro" id="IPR003593">
    <property type="entry name" value="AAA+_ATPase"/>
</dbReference>
<dbReference type="Pfam" id="PF00005">
    <property type="entry name" value="ABC_tran"/>
    <property type="match status" value="1"/>
</dbReference>
<dbReference type="Proteomes" id="UP000324678">
    <property type="component" value="Chromosome"/>
</dbReference>
<dbReference type="KEGG" id="ail:FLP10_02480"/>
<dbReference type="PANTHER" id="PTHR42711">
    <property type="entry name" value="ABC TRANSPORTER ATP-BINDING PROTEIN"/>
    <property type="match status" value="1"/>
</dbReference>
<keyword evidence="4 8" id="KW-0067">ATP-binding</keyword>
<accession>A0A5C1YBF1</accession>
<dbReference type="SUPFAM" id="SSF52540">
    <property type="entry name" value="P-loop containing nucleoside triphosphate hydrolases"/>
    <property type="match status" value="1"/>
</dbReference>
<keyword evidence="2" id="KW-0813">Transport</keyword>
<dbReference type="InterPro" id="IPR003439">
    <property type="entry name" value="ABC_transporter-like_ATP-bd"/>
</dbReference>
<reference evidence="8 9" key="1">
    <citation type="submission" date="2019-09" db="EMBL/GenBank/DDBJ databases">
        <title>Genome sequencing of strain KACC 19306.</title>
        <authorList>
            <person name="Heo J."/>
            <person name="Kim S.-J."/>
            <person name="Kim J.-S."/>
            <person name="Hong S.-B."/>
            <person name="Kwon S.-W."/>
        </authorList>
    </citation>
    <scope>NUCLEOTIDE SEQUENCE [LARGE SCALE GENOMIC DNA]</scope>
    <source>
        <strain evidence="8 9">KACC 19306</strain>
    </source>
</reference>
<evidence type="ECO:0000313" key="9">
    <source>
        <dbReference type="Proteomes" id="UP000324678"/>
    </source>
</evidence>
<dbReference type="InterPro" id="IPR017871">
    <property type="entry name" value="ABC_transporter-like_CS"/>
</dbReference>
<organism evidence="8 9">
    <name type="scientific">Agromyces intestinalis</name>
    <dbReference type="NCBI Taxonomy" id="2592652"/>
    <lineage>
        <taxon>Bacteria</taxon>
        <taxon>Bacillati</taxon>
        <taxon>Actinomycetota</taxon>
        <taxon>Actinomycetes</taxon>
        <taxon>Micrococcales</taxon>
        <taxon>Microbacteriaceae</taxon>
        <taxon>Agromyces</taxon>
    </lineage>
</organism>
<keyword evidence="3" id="KW-0547">Nucleotide-binding</keyword>
<protein>
    <submittedName>
        <fullName evidence="8">ABC transporter ATP-binding protein</fullName>
    </submittedName>
</protein>
<evidence type="ECO:0000256" key="6">
    <source>
        <dbReference type="SAM" id="MobiDB-lite"/>
    </source>
</evidence>
<evidence type="ECO:0000256" key="4">
    <source>
        <dbReference type="ARBA" id="ARBA00022840"/>
    </source>
</evidence>
<dbReference type="GO" id="GO:0046677">
    <property type="term" value="P:response to antibiotic"/>
    <property type="evidence" value="ECO:0007669"/>
    <property type="project" value="UniProtKB-KW"/>
</dbReference>
<dbReference type="RefSeq" id="WP_149159428.1">
    <property type="nucleotide sequence ID" value="NZ_CP043505.1"/>
</dbReference>
<evidence type="ECO:0000256" key="3">
    <source>
        <dbReference type="ARBA" id="ARBA00022741"/>
    </source>
</evidence>
<evidence type="ECO:0000256" key="5">
    <source>
        <dbReference type="ARBA" id="ARBA00023251"/>
    </source>
</evidence>
<dbReference type="PROSITE" id="PS00211">
    <property type="entry name" value="ABC_TRANSPORTER_1"/>
    <property type="match status" value="1"/>
</dbReference>
<dbReference type="SMART" id="SM00382">
    <property type="entry name" value="AAA"/>
    <property type="match status" value="1"/>
</dbReference>
<evidence type="ECO:0000256" key="2">
    <source>
        <dbReference type="ARBA" id="ARBA00022448"/>
    </source>
</evidence>
<feature type="domain" description="ABC transporter" evidence="7">
    <location>
        <begin position="4"/>
        <end position="229"/>
    </location>
</feature>